<keyword evidence="2" id="KW-1185">Reference proteome</keyword>
<proteinExistence type="predicted"/>
<dbReference type="AlphaFoldDB" id="G4TZJ0"/>
<gene>
    <name evidence="1" type="ORF">PIIN_10721</name>
</gene>
<name>G4TZJ0_SERID</name>
<accession>G4TZJ0</accession>
<evidence type="ECO:0000313" key="1">
    <source>
        <dbReference type="EMBL" id="CCA76733.1"/>
    </source>
</evidence>
<evidence type="ECO:0000313" key="2">
    <source>
        <dbReference type="Proteomes" id="UP000007148"/>
    </source>
</evidence>
<sequence length="36" mass="3931">MPLATPPCSKQPTVYSASKGEINDLDRLSSPWAEQL</sequence>
<comment type="caution">
    <text evidence="1">The sequence shown here is derived from an EMBL/GenBank/DDBJ whole genome shotgun (WGS) entry which is preliminary data.</text>
</comment>
<reference evidence="1 2" key="1">
    <citation type="journal article" date="2011" name="PLoS Pathog.">
        <title>Endophytic Life Strategies Decoded by Genome and Transcriptome Analyses of the Mutualistic Root Symbiont Piriformospora indica.</title>
        <authorList>
            <person name="Zuccaro A."/>
            <person name="Lahrmann U."/>
            <person name="Guldener U."/>
            <person name="Langen G."/>
            <person name="Pfiffi S."/>
            <person name="Biedenkopf D."/>
            <person name="Wong P."/>
            <person name="Samans B."/>
            <person name="Grimm C."/>
            <person name="Basiewicz M."/>
            <person name="Murat C."/>
            <person name="Martin F."/>
            <person name="Kogel K.H."/>
        </authorList>
    </citation>
    <scope>NUCLEOTIDE SEQUENCE [LARGE SCALE GENOMIC DNA]</scope>
    <source>
        <strain evidence="1 2">DSM 11827</strain>
    </source>
</reference>
<dbReference type="InParanoid" id="G4TZJ0"/>
<dbReference type="EMBL" id="CAFZ01000955">
    <property type="protein sequence ID" value="CCA76733.1"/>
    <property type="molecule type" value="Genomic_DNA"/>
</dbReference>
<organism evidence="1 2">
    <name type="scientific">Serendipita indica (strain DSM 11827)</name>
    <name type="common">Root endophyte fungus</name>
    <name type="synonym">Piriformospora indica</name>
    <dbReference type="NCBI Taxonomy" id="1109443"/>
    <lineage>
        <taxon>Eukaryota</taxon>
        <taxon>Fungi</taxon>
        <taxon>Dikarya</taxon>
        <taxon>Basidiomycota</taxon>
        <taxon>Agaricomycotina</taxon>
        <taxon>Agaricomycetes</taxon>
        <taxon>Sebacinales</taxon>
        <taxon>Serendipitaceae</taxon>
        <taxon>Serendipita</taxon>
    </lineage>
</organism>
<protein>
    <submittedName>
        <fullName evidence="1">Uncharacterized protein</fullName>
    </submittedName>
</protein>
<dbReference type="HOGENOM" id="CLU_3359924_0_0_1"/>
<dbReference type="Proteomes" id="UP000007148">
    <property type="component" value="Unassembled WGS sequence"/>
</dbReference>